<reference evidence="1 2" key="1">
    <citation type="submission" date="2024-03" db="EMBL/GenBank/DDBJ databases">
        <authorList>
            <person name="Martinez-Hernandez J."/>
        </authorList>
    </citation>
    <scope>NUCLEOTIDE SEQUENCE [LARGE SCALE GENOMIC DNA]</scope>
</reference>
<sequence length="90" mass="10496">MTFLLMRKSPTLESYVQRKHYFPGMELIIREFSFHQLNANLLWPGTFAFEEWYPRTGGNPVRAGNIHMYVGLPLPAGIFSIHKDRTRDLA</sequence>
<name>A0AAV1XUL1_LUPLU</name>
<gene>
    <name evidence="1" type="ORF">LLUT_LOCUS26037</name>
</gene>
<protein>
    <submittedName>
        <fullName evidence="1">Uncharacterized protein</fullName>
    </submittedName>
</protein>
<organism evidence="1 2">
    <name type="scientific">Lupinus luteus</name>
    <name type="common">European yellow lupine</name>
    <dbReference type="NCBI Taxonomy" id="3873"/>
    <lineage>
        <taxon>Eukaryota</taxon>
        <taxon>Viridiplantae</taxon>
        <taxon>Streptophyta</taxon>
        <taxon>Embryophyta</taxon>
        <taxon>Tracheophyta</taxon>
        <taxon>Spermatophyta</taxon>
        <taxon>Magnoliopsida</taxon>
        <taxon>eudicotyledons</taxon>
        <taxon>Gunneridae</taxon>
        <taxon>Pentapetalae</taxon>
        <taxon>rosids</taxon>
        <taxon>fabids</taxon>
        <taxon>Fabales</taxon>
        <taxon>Fabaceae</taxon>
        <taxon>Papilionoideae</taxon>
        <taxon>50 kb inversion clade</taxon>
        <taxon>genistoids sensu lato</taxon>
        <taxon>core genistoids</taxon>
        <taxon>Genisteae</taxon>
        <taxon>Lupinus</taxon>
    </lineage>
</organism>
<comment type="caution">
    <text evidence="1">The sequence shown here is derived from an EMBL/GenBank/DDBJ whole genome shotgun (WGS) entry which is preliminary data.</text>
</comment>
<dbReference type="EMBL" id="CAXHTB010000018">
    <property type="protein sequence ID" value="CAL0324977.1"/>
    <property type="molecule type" value="Genomic_DNA"/>
</dbReference>
<keyword evidence="2" id="KW-1185">Reference proteome</keyword>
<evidence type="ECO:0000313" key="1">
    <source>
        <dbReference type="EMBL" id="CAL0324977.1"/>
    </source>
</evidence>
<dbReference type="AlphaFoldDB" id="A0AAV1XUL1"/>
<accession>A0AAV1XUL1</accession>
<proteinExistence type="predicted"/>
<evidence type="ECO:0000313" key="2">
    <source>
        <dbReference type="Proteomes" id="UP001497480"/>
    </source>
</evidence>
<dbReference type="Proteomes" id="UP001497480">
    <property type="component" value="Unassembled WGS sequence"/>
</dbReference>